<dbReference type="RefSeq" id="WP_073172617.1">
    <property type="nucleotide sequence ID" value="NZ_FQZE01000034.1"/>
</dbReference>
<keyword evidence="2" id="KW-1185">Reference proteome</keyword>
<sequence length="75" mass="9125">MKYEKSIFSFKEFFLYCERIETTFNLIEDNNRGGIRMKNFEEVYLFSLKNKEEIALITPISHRVDYFYEIVNTAH</sequence>
<evidence type="ECO:0000313" key="1">
    <source>
        <dbReference type="EMBL" id="SHJ84451.1"/>
    </source>
</evidence>
<evidence type="ECO:0000313" key="2">
    <source>
        <dbReference type="Proteomes" id="UP000184050"/>
    </source>
</evidence>
<dbReference type="Proteomes" id="UP000184050">
    <property type="component" value="Unassembled WGS sequence"/>
</dbReference>
<accession>A0A1M6MLU1</accession>
<protein>
    <submittedName>
        <fullName evidence="1">Uncharacterized protein</fullName>
    </submittedName>
</protein>
<name>A0A1M6MLU1_9BACT</name>
<dbReference type="STRING" id="1168035.SAMN05444280_1349"/>
<organism evidence="1 2">
    <name type="scientific">Tangfeifania diversioriginum</name>
    <dbReference type="NCBI Taxonomy" id="1168035"/>
    <lineage>
        <taxon>Bacteria</taxon>
        <taxon>Pseudomonadati</taxon>
        <taxon>Bacteroidota</taxon>
        <taxon>Bacteroidia</taxon>
        <taxon>Marinilabiliales</taxon>
        <taxon>Prolixibacteraceae</taxon>
        <taxon>Tangfeifania</taxon>
    </lineage>
</organism>
<gene>
    <name evidence="1" type="ORF">SAMN05444280_1349</name>
</gene>
<reference evidence="1 2" key="1">
    <citation type="submission" date="2016-11" db="EMBL/GenBank/DDBJ databases">
        <authorList>
            <person name="Jaros S."/>
            <person name="Januszkiewicz K."/>
            <person name="Wedrychowicz H."/>
        </authorList>
    </citation>
    <scope>NUCLEOTIDE SEQUENCE [LARGE SCALE GENOMIC DNA]</scope>
    <source>
        <strain evidence="1 2">DSM 27063</strain>
    </source>
</reference>
<dbReference type="EMBL" id="FQZE01000034">
    <property type="protein sequence ID" value="SHJ84451.1"/>
    <property type="molecule type" value="Genomic_DNA"/>
</dbReference>
<proteinExistence type="predicted"/>
<dbReference type="AlphaFoldDB" id="A0A1M6MLU1"/>